<gene>
    <name evidence="9" type="ORF">DFP98_12258</name>
</gene>
<dbReference type="AlphaFoldDB" id="A0A3D9ITR2"/>
<sequence length="302" mass="33922">MFNKPMLTKSRLNLLLMAVPFLVLVFLFNYLPLFGWVYAFFDYKPGIPLSQTEFVGLKFFTLTFHDGGEMLNVLKNTLAMSFLGIVTTPLPLIFAILLSEVKNGKFKKFVQTTTTLPNFISWFIVFSLFFSIFSVEGLLNTILMKLHIISEPTNILGNREAVWYVQTAVSVWKGIGWGAIIYLAAIAGIDQELYDAAKVDGAGRFQMIMNVTVPGLMPTYIVLLLLGISNMLSNGFDQYFVFHNPLVAEKIEVLDYYVYRIGIATNDYAYATAIGISKTAVSITLLFTVNFISKKIRGESII</sequence>
<feature type="domain" description="ABC transmembrane type-1" evidence="8">
    <location>
        <begin position="74"/>
        <end position="289"/>
    </location>
</feature>
<dbReference type="GO" id="GO:0005886">
    <property type="term" value="C:plasma membrane"/>
    <property type="evidence" value="ECO:0007669"/>
    <property type="project" value="UniProtKB-SubCell"/>
</dbReference>
<evidence type="ECO:0000256" key="4">
    <source>
        <dbReference type="ARBA" id="ARBA00022692"/>
    </source>
</evidence>
<dbReference type="Gene3D" id="1.10.3720.10">
    <property type="entry name" value="MetI-like"/>
    <property type="match status" value="1"/>
</dbReference>
<organism evidence="9 10">
    <name type="scientific">Cohnella phaseoli</name>
    <dbReference type="NCBI Taxonomy" id="456490"/>
    <lineage>
        <taxon>Bacteria</taxon>
        <taxon>Bacillati</taxon>
        <taxon>Bacillota</taxon>
        <taxon>Bacilli</taxon>
        <taxon>Bacillales</taxon>
        <taxon>Paenibacillaceae</taxon>
        <taxon>Cohnella</taxon>
    </lineage>
</organism>
<dbReference type="InterPro" id="IPR050809">
    <property type="entry name" value="UgpAE/MalFG_permease"/>
</dbReference>
<dbReference type="EMBL" id="QRDZ01000022">
    <property type="protein sequence ID" value="RED64506.1"/>
    <property type="molecule type" value="Genomic_DNA"/>
</dbReference>
<dbReference type="PANTHER" id="PTHR43227">
    <property type="entry name" value="BLL4140 PROTEIN"/>
    <property type="match status" value="1"/>
</dbReference>
<evidence type="ECO:0000313" key="10">
    <source>
        <dbReference type="Proteomes" id="UP000256977"/>
    </source>
</evidence>
<feature type="transmembrane region" description="Helical" evidence="7">
    <location>
        <begin position="268"/>
        <end position="292"/>
    </location>
</feature>
<accession>A0A3D9ITR2</accession>
<evidence type="ECO:0000256" key="5">
    <source>
        <dbReference type="ARBA" id="ARBA00022989"/>
    </source>
</evidence>
<dbReference type="GO" id="GO:0055085">
    <property type="term" value="P:transmembrane transport"/>
    <property type="evidence" value="ECO:0007669"/>
    <property type="project" value="InterPro"/>
</dbReference>
<dbReference type="CDD" id="cd06261">
    <property type="entry name" value="TM_PBP2"/>
    <property type="match status" value="1"/>
</dbReference>
<reference evidence="9 10" key="1">
    <citation type="submission" date="2018-07" db="EMBL/GenBank/DDBJ databases">
        <title>Genomic Encyclopedia of Type Strains, Phase III (KMG-III): the genomes of soil and plant-associated and newly described type strains.</title>
        <authorList>
            <person name="Whitman W."/>
        </authorList>
    </citation>
    <scope>NUCLEOTIDE SEQUENCE [LARGE SCALE GENOMIC DNA]</scope>
    <source>
        <strain evidence="9 10">CECT 7287</strain>
    </source>
</reference>
<dbReference type="PROSITE" id="PS50928">
    <property type="entry name" value="ABC_TM1"/>
    <property type="match status" value="1"/>
</dbReference>
<evidence type="ECO:0000256" key="7">
    <source>
        <dbReference type="RuleBase" id="RU363032"/>
    </source>
</evidence>
<comment type="subcellular location">
    <subcellularLocation>
        <location evidence="1 7">Cell membrane</location>
        <topology evidence="1 7">Multi-pass membrane protein</topology>
    </subcellularLocation>
</comment>
<keyword evidence="2 7" id="KW-0813">Transport</keyword>
<proteinExistence type="inferred from homology"/>
<dbReference type="InterPro" id="IPR035906">
    <property type="entry name" value="MetI-like_sf"/>
</dbReference>
<comment type="caution">
    <text evidence="9">The sequence shown here is derived from an EMBL/GenBank/DDBJ whole genome shotgun (WGS) entry which is preliminary data.</text>
</comment>
<dbReference type="SUPFAM" id="SSF161098">
    <property type="entry name" value="MetI-like"/>
    <property type="match status" value="1"/>
</dbReference>
<name>A0A3D9ITR2_9BACL</name>
<dbReference type="Proteomes" id="UP000256977">
    <property type="component" value="Unassembled WGS sequence"/>
</dbReference>
<feature type="transmembrane region" description="Helical" evidence="7">
    <location>
        <begin position="78"/>
        <end position="98"/>
    </location>
</feature>
<evidence type="ECO:0000313" key="9">
    <source>
        <dbReference type="EMBL" id="RED64506.1"/>
    </source>
</evidence>
<dbReference type="Pfam" id="PF00528">
    <property type="entry name" value="BPD_transp_1"/>
    <property type="match status" value="1"/>
</dbReference>
<dbReference type="RefSeq" id="WP_116063237.1">
    <property type="nucleotide sequence ID" value="NZ_QRDZ01000022.1"/>
</dbReference>
<evidence type="ECO:0000259" key="8">
    <source>
        <dbReference type="PROSITE" id="PS50928"/>
    </source>
</evidence>
<feature type="transmembrane region" description="Helical" evidence="7">
    <location>
        <begin position="163"/>
        <end position="186"/>
    </location>
</feature>
<dbReference type="InterPro" id="IPR000515">
    <property type="entry name" value="MetI-like"/>
</dbReference>
<evidence type="ECO:0000256" key="3">
    <source>
        <dbReference type="ARBA" id="ARBA00022475"/>
    </source>
</evidence>
<keyword evidence="6 7" id="KW-0472">Membrane</keyword>
<dbReference type="OrthoDB" id="2637002at2"/>
<keyword evidence="3" id="KW-1003">Cell membrane</keyword>
<evidence type="ECO:0000256" key="1">
    <source>
        <dbReference type="ARBA" id="ARBA00004651"/>
    </source>
</evidence>
<evidence type="ECO:0000256" key="6">
    <source>
        <dbReference type="ARBA" id="ARBA00023136"/>
    </source>
</evidence>
<protein>
    <submittedName>
        <fullName evidence="9">Carbohydrate ABC transporter membrane protein 1 (CUT1 family)</fullName>
    </submittedName>
</protein>
<feature type="transmembrane region" description="Helical" evidence="7">
    <location>
        <begin position="12"/>
        <end position="41"/>
    </location>
</feature>
<keyword evidence="5 7" id="KW-1133">Transmembrane helix</keyword>
<evidence type="ECO:0000256" key="2">
    <source>
        <dbReference type="ARBA" id="ARBA00022448"/>
    </source>
</evidence>
<comment type="similarity">
    <text evidence="7">Belongs to the binding-protein-dependent transport system permease family.</text>
</comment>
<feature type="transmembrane region" description="Helical" evidence="7">
    <location>
        <begin position="119"/>
        <end position="143"/>
    </location>
</feature>
<feature type="transmembrane region" description="Helical" evidence="7">
    <location>
        <begin position="207"/>
        <end position="228"/>
    </location>
</feature>
<dbReference type="PANTHER" id="PTHR43227:SF11">
    <property type="entry name" value="BLL4140 PROTEIN"/>
    <property type="match status" value="1"/>
</dbReference>
<keyword evidence="10" id="KW-1185">Reference proteome</keyword>
<keyword evidence="4 7" id="KW-0812">Transmembrane</keyword>